<reference evidence="1 2" key="1">
    <citation type="submission" date="2015-01" db="EMBL/GenBank/DDBJ databases">
        <title>Draft genome sequence of Pedobacter sp. NL19 isolated from sludge of an effluent treatment pond in an abandoned uranium mine.</title>
        <authorList>
            <person name="Santos T."/>
            <person name="Caetano T."/>
            <person name="Covas C."/>
            <person name="Cruz A."/>
            <person name="Mendo S."/>
        </authorList>
    </citation>
    <scope>NUCLEOTIDE SEQUENCE [LARGE SCALE GENOMIC DNA]</scope>
    <source>
        <strain evidence="1 2">NL19</strain>
    </source>
</reference>
<proteinExistence type="predicted"/>
<dbReference type="AlphaFoldDB" id="A0A0D0GQN6"/>
<name>A0A0D0GQN6_9SPHI</name>
<dbReference type="Proteomes" id="UP000032049">
    <property type="component" value="Unassembled WGS sequence"/>
</dbReference>
<dbReference type="EMBL" id="JXRA01000053">
    <property type="protein sequence ID" value="KIO76836.1"/>
    <property type="molecule type" value="Genomic_DNA"/>
</dbReference>
<dbReference type="STRING" id="1503925.TH53_12575"/>
<keyword evidence="2" id="KW-1185">Reference proteome</keyword>
<protein>
    <submittedName>
        <fullName evidence="1">Uncharacterized protein</fullName>
    </submittedName>
</protein>
<evidence type="ECO:0000313" key="2">
    <source>
        <dbReference type="Proteomes" id="UP000032049"/>
    </source>
</evidence>
<organism evidence="1 2">
    <name type="scientific">Pedobacter lusitanus</name>
    <dbReference type="NCBI Taxonomy" id="1503925"/>
    <lineage>
        <taxon>Bacteria</taxon>
        <taxon>Pseudomonadati</taxon>
        <taxon>Bacteroidota</taxon>
        <taxon>Sphingobacteriia</taxon>
        <taxon>Sphingobacteriales</taxon>
        <taxon>Sphingobacteriaceae</taxon>
        <taxon>Pedobacter</taxon>
    </lineage>
</organism>
<accession>A0A0D0GQN6</accession>
<dbReference type="RefSeq" id="WP_041882490.1">
    <property type="nucleotide sequence ID" value="NZ_CP157278.1"/>
</dbReference>
<dbReference type="OrthoDB" id="769564at2"/>
<evidence type="ECO:0000313" key="1">
    <source>
        <dbReference type="EMBL" id="KIO76836.1"/>
    </source>
</evidence>
<gene>
    <name evidence="1" type="ORF">TH53_12575</name>
</gene>
<sequence length="85" mass="9222">MARAWYAYDGVGSVVVPGSYLYSPTKPICRNGFDLCAIYAVYGGQFPTVVSANIRRYIANGLVNGIPEPQIPVGVVTFVYMKPNS</sequence>
<comment type="caution">
    <text evidence="1">The sequence shown here is derived from an EMBL/GenBank/DDBJ whole genome shotgun (WGS) entry which is preliminary data.</text>
</comment>